<organism evidence="2 3">
    <name type="scientific">Polarella glacialis</name>
    <name type="common">Dinoflagellate</name>
    <dbReference type="NCBI Taxonomy" id="89957"/>
    <lineage>
        <taxon>Eukaryota</taxon>
        <taxon>Sar</taxon>
        <taxon>Alveolata</taxon>
        <taxon>Dinophyceae</taxon>
        <taxon>Suessiales</taxon>
        <taxon>Suessiaceae</taxon>
        <taxon>Polarella</taxon>
    </lineage>
</organism>
<dbReference type="OrthoDB" id="437929at2759"/>
<keyword evidence="1" id="KW-1133">Transmembrane helix</keyword>
<dbReference type="AlphaFoldDB" id="A0A813HWF2"/>
<gene>
    <name evidence="2" type="ORF">PGLA1383_LOCUS56414</name>
</gene>
<evidence type="ECO:0000256" key="1">
    <source>
        <dbReference type="SAM" id="Phobius"/>
    </source>
</evidence>
<feature type="transmembrane region" description="Helical" evidence="1">
    <location>
        <begin position="656"/>
        <end position="678"/>
    </location>
</feature>
<comment type="caution">
    <text evidence="2">The sequence shown here is derived from an EMBL/GenBank/DDBJ whole genome shotgun (WGS) entry which is preliminary data.</text>
</comment>
<keyword evidence="1" id="KW-0812">Transmembrane</keyword>
<sequence length="963" mass="108106">LNGWPFWLKCILLLSSEDLKTRPPTTMTETTSSPSAIPVAYEANVALLRSDARRILDQYSIPYSLQAKLAVAGYVTVDDLSCRWNTPELARSNGEADLDFSPTQQGWDQRSVDHTCMRLFQAVRQAQAVQTAAADAPSSSGQRDGVVLQAGKRASLEENYKKVTGSRPPLQEQGSDAFLSAQFKLCEKGEIGFFHTKQTVSAMPDPLEMAATVKGMKPVNGFLYQEDQEERKSPYSKEQWESVLAVFQTNLLMCVWAFPNNRLFDLEKSDMDSFYKFLLGDEIAKRSPAPELKVLMHAERAAWRKVALHTHEGLSLKTSLDKVRSNSLFWTREVYEKQEWYPNYEAWPAEWAEANAKGQQFCKNFHLRSCAIKCGRSHNCPVYKTDGALMCTGSWKVAKGKPFYLDLMTHAARKAFDIDSEFPLELRHGVPLGVDEETLCSPGVWPTKEERKGQLPEYEDLPPPGSMDNYSSAVLHEDAIEATFYEEEKLDMVIGPSSIEGAAITCGCLLEDLCAGPLGAIEGADKLRTIFDGTAPGMNDHIRKNAKEKTTCPGLAALYGLRWLQTYGQVPWWVPTEHIPIAAGATGPETAWEEEEWVLLKADVTKAHRRVKVSKKGWKYQIAIVKGKYWVNKVVTYGVASAQLYWGRLAALMLRLLYYMFPGLDWAFVYVDDFAFLIRRRWANKLAWALLATMAALGLWWLYLDISDGKLFSYDEIAEGLGRLQWATNAFPLVKPFLQPFWAWKTAVVTASFPSRLLRMIAKVILLLINSVITSTSPFCPTSSTHGATDAGADDTTATIGGWFSDLQNPRQVDVSWFFLQLTKDNAPWAFDKSSPQRRIAALEMFGTLLLFRHLAQEDKIGGHSVYIPLLTDNQGNALSILNHRTKKWPCSPILMELVLQAHVFHTPIAIRHVKRDFNIWADALTNSDLGGFCPAKEIVLDISDDSWLLLPKLMLLGKHQGA</sequence>
<dbReference type="EMBL" id="CAJNNV010033027">
    <property type="protein sequence ID" value="CAE8641821.1"/>
    <property type="molecule type" value="Genomic_DNA"/>
</dbReference>
<name>A0A813HWF2_POLGL</name>
<protein>
    <submittedName>
        <fullName evidence="2">Uncharacterized protein</fullName>
    </submittedName>
</protein>
<evidence type="ECO:0000313" key="2">
    <source>
        <dbReference type="EMBL" id="CAE8641821.1"/>
    </source>
</evidence>
<keyword evidence="1" id="KW-0472">Membrane</keyword>
<reference evidence="2" key="1">
    <citation type="submission" date="2021-02" db="EMBL/GenBank/DDBJ databases">
        <authorList>
            <person name="Dougan E. K."/>
            <person name="Rhodes N."/>
            <person name="Thang M."/>
            <person name="Chan C."/>
        </authorList>
    </citation>
    <scope>NUCLEOTIDE SEQUENCE</scope>
</reference>
<accession>A0A813HWF2</accession>
<keyword evidence="3" id="KW-1185">Reference proteome</keyword>
<feature type="non-terminal residue" evidence="2">
    <location>
        <position position="1"/>
    </location>
</feature>
<dbReference type="Proteomes" id="UP000654075">
    <property type="component" value="Unassembled WGS sequence"/>
</dbReference>
<feature type="transmembrane region" description="Helical" evidence="1">
    <location>
        <begin position="685"/>
        <end position="703"/>
    </location>
</feature>
<proteinExistence type="predicted"/>
<evidence type="ECO:0000313" key="3">
    <source>
        <dbReference type="Proteomes" id="UP000654075"/>
    </source>
</evidence>